<reference evidence="2 3" key="1">
    <citation type="submission" date="2019-11" db="EMBL/GenBank/DDBJ databases">
        <authorList>
            <person name="Zhang X.Y."/>
        </authorList>
    </citation>
    <scope>NUCLEOTIDE SEQUENCE [LARGE SCALE GENOMIC DNA]</scope>
    <source>
        <strain evidence="2 3">C176</strain>
    </source>
</reference>
<accession>A0A6N7QR39</accession>
<name>A0A6N7QR39_9GAMM</name>
<keyword evidence="1" id="KW-0732">Signal</keyword>
<feature type="signal peptide" evidence="1">
    <location>
        <begin position="1"/>
        <end position="20"/>
    </location>
</feature>
<feature type="chain" id="PRO_5027041444" description="SHOCT domain-containing protein" evidence="1">
    <location>
        <begin position="21"/>
        <end position="178"/>
    </location>
</feature>
<dbReference type="PROSITE" id="PS51257">
    <property type="entry name" value="PROKAR_LIPOPROTEIN"/>
    <property type="match status" value="1"/>
</dbReference>
<organism evidence="2 3">
    <name type="scientific">Spiribacter salilacus</name>
    <dbReference type="NCBI Taxonomy" id="2664894"/>
    <lineage>
        <taxon>Bacteria</taxon>
        <taxon>Pseudomonadati</taxon>
        <taxon>Pseudomonadota</taxon>
        <taxon>Gammaproteobacteria</taxon>
        <taxon>Chromatiales</taxon>
        <taxon>Ectothiorhodospiraceae</taxon>
        <taxon>Spiribacter</taxon>
    </lineage>
</organism>
<evidence type="ECO:0000313" key="2">
    <source>
        <dbReference type="EMBL" id="MRH77873.1"/>
    </source>
</evidence>
<dbReference type="EMBL" id="WJPP01000002">
    <property type="protein sequence ID" value="MRH77873.1"/>
    <property type="molecule type" value="Genomic_DNA"/>
</dbReference>
<comment type="caution">
    <text evidence="2">The sequence shown here is derived from an EMBL/GenBank/DDBJ whole genome shotgun (WGS) entry which is preliminary data.</text>
</comment>
<evidence type="ECO:0008006" key="4">
    <source>
        <dbReference type="Google" id="ProtNLM"/>
    </source>
</evidence>
<sequence>MKIQPLLFGAPIVLALSACGGSVPTLDFMGGGRVVNAESVDPSSVVVSTDLPELTAQQTGLYNSARAANCRTVPGRQAAFDAALNELREKAAQDGADHLRINGIGPLEERGDCSMQVFRMNGTGYAHLPDTPEAAASAPSIEDSLTTRLEEIDALLDRGLINREEHDDLRQRILDQAY</sequence>
<keyword evidence="3" id="KW-1185">Reference proteome</keyword>
<dbReference type="AlphaFoldDB" id="A0A6N7QR39"/>
<proteinExistence type="predicted"/>
<dbReference type="RefSeq" id="WP_153718934.1">
    <property type="nucleotide sequence ID" value="NZ_WJPP01000002.1"/>
</dbReference>
<evidence type="ECO:0000313" key="3">
    <source>
        <dbReference type="Proteomes" id="UP000433788"/>
    </source>
</evidence>
<gene>
    <name evidence="2" type="ORF">GH984_04065</name>
</gene>
<evidence type="ECO:0000256" key="1">
    <source>
        <dbReference type="SAM" id="SignalP"/>
    </source>
</evidence>
<protein>
    <recommendedName>
        <fullName evidence="4">SHOCT domain-containing protein</fullName>
    </recommendedName>
</protein>
<dbReference type="Proteomes" id="UP000433788">
    <property type="component" value="Unassembled WGS sequence"/>
</dbReference>